<dbReference type="EMBL" id="SAUN01000001">
    <property type="protein sequence ID" value="RVX39843.1"/>
    <property type="molecule type" value="Genomic_DNA"/>
</dbReference>
<dbReference type="InterPro" id="IPR043137">
    <property type="entry name" value="GGT_ssub_C"/>
</dbReference>
<dbReference type="GO" id="GO:0016787">
    <property type="term" value="F:hydrolase activity"/>
    <property type="evidence" value="ECO:0007669"/>
    <property type="project" value="UniProtKB-KW"/>
</dbReference>
<evidence type="ECO:0000313" key="1">
    <source>
        <dbReference type="EMBL" id="RVX39843.1"/>
    </source>
</evidence>
<protein>
    <submittedName>
        <fullName evidence="1">Gamma-glutamyltranspeptidase/glutathione hydrolase</fullName>
    </submittedName>
</protein>
<dbReference type="PANTHER" id="PTHR43881:SF1">
    <property type="entry name" value="GAMMA-GLUTAMYLTRANSPEPTIDASE (AFU_ORTHOLOGUE AFUA_4G13580)"/>
    <property type="match status" value="1"/>
</dbReference>
<sequence length="509" mass="51899">MTYHCAIASPHVLATAAAKKAIARGGNAVDAALAAAVTLTVVYPHNTGLGGDLIALIRSPDGRISCVNASGPAPAGTDVAALSSRHGGQMPVSGPDTITVPGAVAGYAALHASGAALTWPDHFAAAIRHAEGTPVVPGLAAAIAEAGDLIAADPGMRTVFGSLRVGETLRQEALATTLAEIAAQGPEVLYGGPLGKRLVAGLQALAVPIALDDLAAYEVEQSDPLHRAFRGFDVYTSPPNTQGFLLLQALAALERTDPHGEDAGQLAAIFHGGIADRNRHLADPRFAQIDVDALLLGPSREAAGPAITGRASGDTVAVVTADSEGYAVSLIQSLFHSFGAGLLEPSTGIVMHNRGAFFSLDAASPNVIAPGKRPAHTLMPVMVTQEERLAWSMGTMGGKAQPQILTQVLLRLLDGEQPADAVAAPRWVVGGMEAGQPEDTISLEMDLSPRTIAALTATGARIVSLPPASEWVGHAQVVGGATSAGSDPRCDGASAMVSLVPEDFQADIS</sequence>
<organism evidence="1 2">
    <name type="scientific">Nonomuraea polychroma</name>
    <dbReference type="NCBI Taxonomy" id="46176"/>
    <lineage>
        <taxon>Bacteria</taxon>
        <taxon>Bacillati</taxon>
        <taxon>Actinomycetota</taxon>
        <taxon>Actinomycetes</taxon>
        <taxon>Streptosporangiales</taxon>
        <taxon>Streptosporangiaceae</taxon>
        <taxon>Nonomuraea</taxon>
    </lineage>
</organism>
<name>A0A438M2T2_9ACTN</name>
<dbReference type="AlphaFoldDB" id="A0A438M2T2"/>
<dbReference type="Gene3D" id="3.60.20.40">
    <property type="match status" value="1"/>
</dbReference>
<dbReference type="PRINTS" id="PR01210">
    <property type="entry name" value="GGTRANSPTASE"/>
</dbReference>
<evidence type="ECO:0000313" key="2">
    <source>
        <dbReference type="Proteomes" id="UP000284824"/>
    </source>
</evidence>
<dbReference type="Pfam" id="PF01019">
    <property type="entry name" value="G_glu_transpept"/>
    <property type="match status" value="1"/>
</dbReference>
<dbReference type="InterPro" id="IPR043138">
    <property type="entry name" value="GGT_lsub"/>
</dbReference>
<dbReference type="InterPro" id="IPR029055">
    <property type="entry name" value="Ntn_hydrolases_N"/>
</dbReference>
<reference evidence="1 2" key="1">
    <citation type="submission" date="2019-01" db="EMBL/GenBank/DDBJ databases">
        <title>Sequencing the genomes of 1000 actinobacteria strains.</title>
        <authorList>
            <person name="Klenk H.-P."/>
        </authorList>
    </citation>
    <scope>NUCLEOTIDE SEQUENCE [LARGE SCALE GENOMIC DNA]</scope>
    <source>
        <strain evidence="1 2">DSM 43925</strain>
    </source>
</reference>
<keyword evidence="2" id="KW-1185">Reference proteome</keyword>
<proteinExistence type="predicted"/>
<dbReference type="PANTHER" id="PTHR43881">
    <property type="entry name" value="GAMMA-GLUTAMYLTRANSPEPTIDASE (AFU_ORTHOLOGUE AFUA_4G13580)"/>
    <property type="match status" value="1"/>
</dbReference>
<dbReference type="InterPro" id="IPR052896">
    <property type="entry name" value="GGT-like_enzyme"/>
</dbReference>
<dbReference type="RefSeq" id="WP_127932301.1">
    <property type="nucleotide sequence ID" value="NZ_SAUN01000001.1"/>
</dbReference>
<gene>
    <name evidence="1" type="ORF">EDD27_2217</name>
</gene>
<dbReference type="Proteomes" id="UP000284824">
    <property type="component" value="Unassembled WGS sequence"/>
</dbReference>
<dbReference type="SUPFAM" id="SSF56235">
    <property type="entry name" value="N-terminal nucleophile aminohydrolases (Ntn hydrolases)"/>
    <property type="match status" value="1"/>
</dbReference>
<dbReference type="OrthoDB" id="9781342at2"/>
<accession>A0A438M2T2</accession>
<keyword evidence="1" id="KW-0378">Hydrolase</keyword>
<dbReference type="Gene3D" id="1.10.246.130">
    <property type="match status" value="1"/>
</dbReference>
<comment type="caution">
    <text evidence="1">The sequence shown here is derived from an EMBL/GenBank/DDBJ whole genome shotgun (WGS) entry which is preliminary data.</text>
</comment>